<dbReference type="Pfam" id="PF09356">
    <property type="entry name" value="Phage_BR0599"/>
    <property type="match status" value="1"/>
</dbReference>
<evidence type="ECO:0000313" key="4">
    <source>
        <dbReference type="Proteomes" id="UP000305451"/>
    </source>
</evidence>
<dbReference type="AlphaFoldDB" id="A0A4S2H7F3"/>
<dbReference type="InterPro" id="IPR011928">
    <property type="entry name" value="Phage_phiJL001_Gp84"/>
</dbReference>
<organism evidence="3 4">
    <name type="scientific">Marinicauda pacifica</name>
    <dbReference type="NCBI Taxonomy" id="1133559"/>
    <lineage>
        <taxon>Bacteria</taxon>
        <taxon>Pseudomonadati</taxon>
        <taxon>Pseudomonadota</taxon>
        <taxon>Alphaproteobacteria</taxon>
        <taxon>Maricaulales</taxon>
        <taxon>Maricaulaceae</taxon>
        <taxon>Marinicauda</taxon>
    </lineage>
</organism>
<dbReference type="InterPro" id="IPR018964">
    <property type="entry name" value="Phage_phiJL001_Gp84_C"/>
</dbReference>
<sequence>MAEPGERGAMIVIPDALQARLDAGTTTLAWCWRMTRRDGAVFAFTEHDEALTLGGEVFEAAAGVSPGAMRSETGMNAARSAVFGALSSQRIRAADLDNGVWDGARVEIFRADWREPDLFWRVATGELGEIVRTRNGFEAELAGLSARLNRRIGRVFSRACDAELGDARCRADLSDPRWTGTGEVVFLDANGRVEVSGLDAFATGLFTGGVLSWTSGENRPGRARVREHRLEDGKAILILASSAAAPVQPGDGFTVRAGCDKQAETCRARFENFANFRGHPHMPGNDVLQRHPAREADRDGGRRG</sequence>
<evidence type="ECO:0000313" key="3">
    <source>
        <dbReference type="EMBL" id="TGY91737.1"/>
    </source>
</evidence>
<keyword evidence="4" id="KW-1185">Reference proteome</keyword>
<accession>A0A4S2H7F3</accession>
<gene>
    <name evidence="3" type="ORF">E5162_14090</name>
</gene>
<feature type="domain" description="Bacteriophage phiJL001 Gp84 C-terminal" evidence="2">
    <location>
        <begin position="204"/>
        <end position="286"/>
    </location>
</feature>
<evidence type="ECO:0000256" key="1">
    <source>
        <dbReference type="SAM" id="MobiDB-lite"/>
    </source>
</evidence>
<name>A0A4S2H7F3_9PROT</name>
<evidence type="ECO:0000259" key="2">
    <source>
        <dbReference type="Pfam" id="PF09356"/>
    </source>
</evidence>
<comment type="caution">
    <text evidence="3">The sequence shown here is derived from an EMBL/GenBank/DDBJ whole genome shotgun (WGS) entry which is preliminary data.</text>
</comment>
<proteinExistence type="predicted"/>
<dbReference type="Proteomes" id="UP000305451">
    <property type="component" value="Unassembled WGS sequence"/>
</dbReference>
<protein>
    <submittedName>
        <fullName evidence="3">DUF2163 domain-containing protein</fullName>
    </submittedName>
</protein>
<reference evidence="3 4" key="1">
    <citation type="journal article" date="2013" name="Int. J. Syst. Evol. Microbiol.">
        <title>Marinicauda pacifica gen. nov., sp. nov., a prosthecate alphaproteobacterium of the family Hyphomonadaceae isolated from deep seawater.</title>
        <authorList>
            <person name="Zhang X.Y."/>
            <person name="Li G.W."/>
            <person name="Wang C.S."/>
            <person name="Zhang Y.J."/>
            <person name="Xu X.W."/>
            <person name="Li H."/>
            <person name="Liu A."/>
            <person name="Liu C."/>
            <person name="Xie B.B."/>
            <person name="Qin Q.L."/>
            <person name="Xu Z."/>
            <person name="Chen X.L."/>
            <person name="Zhou B.C."/>
            <person name="Zhang Y.Z."/>
        </authorList>
    </citation>
    <scope>NUCLEOTIDE SEQUENCE [LARGE SCALE GENOMIC DNA]</scope>
    <source>
        <strain evidence="3 4">P-1 km-3</strain>
    </source>
</reference>
<dbReference type="Pfam" id="PF09931">
    <property type="entry name" value="Phage_phiJL001_Gp84_N"/>
    <property type="match status" value="1"/>
</dbReference>
<dbReference type="EMBL" id="SRXV01000005">
    <property type="protein sequence ID" value="TGY91737.1"/>
    <property type="molecule type" value="Genomic_DNA"/>
</dbReference>
<feature type="region of interest" description="Disordered" evidence="1">
    <location>
        <begin position="277"/>
        <end position="304"/>
    </location>
</feature>
<feature type="compositionally biased region" description="Basic and acidic residues" evidence="1">
    <location>
        <begin position="288"/>
        <end position="304"/>
    </location>
</feature>
<dbReference type="NCBIfam" id="TIGR02218">
    <property type="entry name" value="phg_TIGR02218"/>
    <property type="match status" value="1"/>
</dbReference>